<dbReference type="Proteomes" id="UP000054988">
    <property type="component" value="Unassembled WGS sequence"/>
</dbReference>
<dbReference type="EMBL" id="LATX01001983">
    <property type="protein sequence ID" value="KTB35753.1"/>
    <property type="molecule type" value="Genomic_DNA"/>
</dbReference>
<protein>
    <submittedName>
        <fullName evidence="2">Putative Hydantoinase B/oxoprolinase</fullName>
    </submittedName>
</protein>
<gene>
    <name evidence="2" type="ORF">WG66_11673</name>
</gene>
<dbReference type="GO" id="GO:0017168">
    <property type="term" value="F:5-oxoprolinase (ATP-hydrolyzing) activity"/>
    <property type="evidence" value="ECO:0007669"/>
    <property type="project" value="TreeGrafter"/>
</dbReference>
<evidence type="ECO:0000313" key="3">
    <source>
        <dbReference type="Proteomes" id="UP000054988"/>
    </source>
</evidence>
<name>A0A0W0FHD3_MONRR</name>
<accession>A0A0W0FHD3</accession>
<dbReference type="PANTHER" id="PTHR11365:SF2">
    <property type="entry name" value="5-OXOPROLINASE"/>
    <property type="match status" value="1"/>
</dbReference>
<evidence type="ECO:0000259" key="1">
    <source>
        <dbReference type="Pfam" id="PF02538"/>
    </source>
</evidence>
<dbReference type="PANTHER" id="PTHR11365">
    <property type="entry name" value="5-OXOPROLINASE RELATED"/>
    <property type="match status" value="1"/>
</dbReference>
<comment type="caution">
    <text evidence="2">The sequence shown here is derived from an EMBL/GenBank/DDBJ whole genome shotgun (WGS) entry which is preliminary data.</text>
</comment>
<dbReference type="Pfam" id="PF02538">
    <property type="entry name" value="Hydantoinase_B"/>
    <property type="match status" value="1"/>
</dbReference>
<reference evidence="2 3" key="1">
    <citation type="submission" date="2015-12" db="EMBL/GenBank/DDBJ databases">
        <title>Draft genome sequence of Moniliophthora roreri, the causal agent of frosty pod rot of cacao.</title>
        <authorList>
            <person name="Aime M.C."/>
            <person name="Diaz-Valderrama J.R."/>
            <person name="Kijpornyongpan T."/>
            <person name="Phillips-Mora W."/>
        </authorList>
    </citation>
    <scope>NUCLEOTIDE SEQUENCE [LARGE SCALE GENOMIC DNA]</scope>
    <source>
        <strain evidence="2 3">MCA 2952</strain>
    </source>
</reference>
<proteinExistence type="predicted"/>
<sequence length="596" mass="64267">MSSAPDPILLTLFANRFMSVAEAMGRSLQRTAISTNIKERLDFSCALFGPDGSLVSNAPHIPVHLGSMSYAVRYQIELLGIGADAPSGNGIEQGDVIMTNSPQAGGTHLPDITLITPVFSEAGEIIFFTASRGHHADIGGILPGSMPPTSTTIFEEGAHIKSFKLVQKGKHNRDGLIRHMVDVPASYEGTSGTRCFRDVESDLKAQIAANRKGIELIYSMIEEYGLATVQEYMIHIRNNAELAVRSLLKRHASIYGAKLHAIDYMDDGSPIELSITIDPEAGFAIFDFEGTGPEMRGNLNAPPSVVHSAVLYCLRAMLDEDIPLNAGCLMPIDVRIPENSILNPSETCAVVGGNVVTSQRVTDVVLRAFEAVAASQGCCNNLTFGAGGKSEDGQVEEGWGYYETIAGGSGAGDGWHGESGVHVHMTNTRITDPEILERRYPVILHEFSLRRGSGGDGKFRGGDGVVRDIEFLVPIQVSILSERRVNRPYGLRGGAPGLRGLNLWKKKTRKADCDWKSDDDKHRILNIGARATVKMGAGDHIILNTPGGGGWGSPHYDLEVACDTAAPDLFQRTVPALRTFVPRGSLEERNALQLGN</sequence>
<dbReference type="InterPro" id="IPR003692">
    <property type="entry name" value="Hydantoinase_B"/>
</dbReference>
<dbReference type="GO" id="GO:0005829">
    <property type="term" value="C:cytosol"/>
    <property type="evidence" value="ECO:0007669"/>
    <property type="project" value="TreeGrafter"/>
</dbReference>
<feature type="domain" description="Hydantoinase B/oxoprolinase" evidence="1">
    <location>
        <begin position="6"/>
        <end position="554"/>
    </location>
</feature>
<evidence type="ECO:0000313" key="2">
    <source>
        <dbReference type="EMBL" id="KTB35753.1"/>
    </source>
</evidence>
<dbReference type="InterPro" id="IPR045079">
    <property type="entry name" value="Oxoprolinase-like"/>
</dbReference>
<dbReference type="AlphaFoldDB" id="A0A0W0FHD3"/>
<dbReference type="GO" id="GO:0006749">
    <property type="term" value="P:glutathione metabolic process"/>
    <property type="evidence" value="ECO:0007669"/>
    <property type="project" value="TreeGrafter"/>
</dbReference>
<dbReference type="eggNOG" id="KOG1939">
    <property type="taxonomic scope" value="Eukaryota"/>
</dbReference>
<organism evidence="2 3">
    <name type="scientific">Moniliophthora roreri</name>
    <name type="common">Frosty pod rot fungus</name>
    <name type="synonym">Monilia roreri</name>
    <dbReference type="NCBI Taxonomy" id="221103"/>
    <lineage>
        <taxon>Eukaryota</taxon>
        <taxon>Fungi</taxon>
        <taxon>Dikarya</taxon>
        <taxon>Basidiomycota</taxon>
        <taxon>Agaricomycotina</taxon>
        <taxon>Agaricomycetes</taxon>
        <taxon>Agaricomycetidae</taxon>
        <taxon>Agaricales</taxon>
        <taxon>Marasmiineae</taxon>
        <taxon>Marasmiaceae</taxon>
        <taxon>Moniliophthora</taxon>
    </lineage>
</organism>